<reference evidence="1 2" key="1">
    <citation type="submission" date="2019-10" db="EMBL/GenBank/DDBJ databases">
        <title>Nocardia macrotermitis sp. nov. and Nocardia aurantia sp. nov., isolated from the gut of fungus growing-termite Macrotermes natalensis.</title>
        <authorList>
            <person name="Benndorf R."/>
            <person name="Schwitalla J."/>
            <person name="Martin K."/>
            <person name="De Beer W."/>
            <person name="Kaster A.-K."/>
            <person name="Vollmers J."/>
            <person name="Poulsen M."/>
            <person name="Beemelmanns C."/>
        </authorList>
    </citation>
    <scope>NUCLEOTIDE SEQUENCE [LARGE SCALE GENOMIC DNA]</scope>
    <source>
        <strain evidence="1 2">RB20</strain>
    </source>
</reference>
<gene>
    <name evidence="1" type="ORF">NRB20_36460</name>
</gene>
<sequence>MPRDLGDLAVGQEWAYRKRQVDETTRVEIVKIGAAKPARVQIKFLDDAHEGRQEWVPPARLKVLWANVDEWQARENRWAAVYAASDLEVWEDHAWYMVFDYLRIRNVPLVAELDYFGTAGVLGISDVDALIAGLELEPEMLSDPVSFVDSDGTLVVPWAVAQVIVRRLAQKYADLLLAEMDAHERTRRQQNRFGHQSGKHWISAEICARVDAEMEVEYGPARELVRQWCGTEAVDRYDELLALREEVVRLGGLIERAVTVLRRADRREADAIERELGVPVGTLQHRQEQ</sequence>
<dbReference type="AlphaFoldDB" id="A0A7K0D4P7"/>
<keyword evidence="2" id="KW-1185">Reference proteome</keyword>
<name>A0A7K0D4P7_9NOCA</name>
<comment type="caution">
    <text evidence="1">The sequence shown here is derived from an EMBL/GenBank/DDBJ whole genome shotgun (WGS) entry which is preliminary data.</text>
</comment>
<proteinExistence type="predicted"/>
<dbReference type="EMBL" id="WEGK01000007">
    <property type="protein sequence ID" value="MQY20541.1"/>
    <property type="molecule type" value="Genomic_DNA"/>
</dbReference>
<organism evidence="1 2">
    <name type="scientific">Nocardia macrotermitis</name>
    <dbReference type="NCBI Taxonomy" id="2585198"/>
    <lineage>
        <taxon>Bacteria</taxon>
        <taxon>Bacillati</taxon>
        <taxon>Actinomycetota</taxon>
        <taxon>Actinomycetes</taxon>
        <taxon>Mycobacteriales</taxon>
        <taxon>Nocardiaceae</taxon>
        <taxon>Nocardia</taxon>
    </lineage>
</organism>
<evidence type="ECO:0000313" key="1">
    <source>
        <dbReference type="EMBL" id="MQY20541.1"/>
    </source>
</evidence>
<protein>
    <submittedName>
        <fullName evidence="1">Uncharacterized protein</fullName>
    </submittedName>
</protein>
<evidence type="ECO:0000313" key="2">
    <source>
        <dbReference type="Proteomes" id="UP000438448"/>
    </source>
</evidence>
<dbReference type="RefSeq" id="WP_153411300.1">
    <property type="nucleotide sequence ID" value="NZ_WEGK01000007.1"/>
</dbReference>
<dbReference type="OrthoDB" id="3522556at2"/>
<accession>A0A7K0D4P7</accession>
<dbReference type="Proteomes" id="UP000438448">
    <property type="component" value="Unassembled WGS sequence"/>
</dbReference>